<evidence type="ECO:0000313" key="14">
    <source>
        <dbReference type="EMBL" id="KAK4539726.1"/>
    </source>
</evidence>
<dbReference type="GO" id="GO:0008270">
    <property type="term" value="F:zinc ion binding"/>
    <property type="evidence" value="ECO:0007669"/>
    <property type="project" value="UniProtKB-KW"/>
</dbReference>
<accession>A0AAV9J464</accession>
<evidence type="ECO:0000259" key="12">
    <source>
        <dbReference type="PROSITE" id="PS50897"/>
    </source>
</evidence>
<dbReference type="CDD" id="cd16652">
    <property type="entry name" value="dRING_Rmd5p-like"/>
    <property type="match status" value="1"/>
</dbReference>
<dbReference type="SUPFAM" id="SSF57850">
    <property type="entry name" value="RING/U-box"/>
    <property type="match status" value="1"/>
</dbReference>
<dbReference type="InterPro" id="IPR045098">
    <property type="entry name" value="Fyv10_fam"/>
</dbReference>
<dbReference type="InterPro" id="IPR044063">
    <property type="entry name" value="ZF_RING_GID"/>
</dbReference>
<dbReference type="GO" id="GO:0043161">
    <property type="term" value="P:proteasome-mediated ubiquitin-dependent protein catabolic process"/>
    <property type="evidence" value="ECO:0007669"/>
    <property type="project" value="InterPro"/>
</dbReference>
<evidence type="ECO:0000256" key="8">
    <source>
        <dbReference type="ARBA" id="ARBA00075398"/>
    </source>
</evidence>
<dbReference type="InterPro" id="IPR006595">
    <property type="entry name" value="CTLH_C"/>
</dbReference>
<feature type="zinc finger region" description="RING-Gid-type" evidence="10">
    <location>
        <begin position="407"/>
        <end position="449"/>
    </location>
</feature>
<dbReference type="InterPro" id="IPR006594">
    <property type="entry name" value="LisH"/>
</dbReference>
<feature type="domain" description="RING-Gid-type" evidence="13">
    <location>
        <begin position="407"/>
        <end position="449"/>
    </location>
</feature>
<proteinExistence type="inferred from homology"/>
<name>A0AAV9J464_9PEZI</name>
<keyword evidence="6" id="KW-0862">Zinc</keyword>
<comment type="caution">
    <text evidence="14">The sequence shown here is derived from an EMBL/GenBank/DDBJ whole genome shotgun (WGS) entry which is preliminary data.</text>
</comment>
<protein>
    <recommendedName>
        <fullName evidence="9">GID complex catalytic subunit 2</fullName>
    </recommendedName>
    <alternativeName>
        <fullName evidence="8">Glucose-induced degradation protein 2</fullName>
    </alternativeName>
</protein>
<dbReference type="AlphaFoldDB" id="A0AAV9J464"/>
<evidence type="ECO:0000256" key="1">
    <source>
        <dbReference type="ARBA" id="ARBA00002343"/>
    </source>
</evidence>
<keyword evidence="5 10" id="KW-0863">Zinc-finger</keyword>
<evidence type="ECO:0000256" key="5">
    <source>
        <dbReference type="ARBA" id="ARBA00022771"/>
    </source>
</evidence>
<dbReference type="Pfam" id="PF13445">
    <property type="entry name" value="zf-RING_UBOX"/>
    <property type="match status" value="1"/>
</dbReference>
<keyword evidence="15" id="KW-1185">Reference proteome</keyword>
<dbReference type="InterPro" id="IPR013083">
    <property type="entry name" value="Znf_RING/FYVE/PHD"/>
</dbReference>
<evidence type="ECO:0000256" key="2">
    <source>
        <dbReference type="ARBA" id="ARBA00004496"/>
    </source>
</evidence>
<feature type="domain" description="CTLH" evidence="12">
    <location>
        <begin position="216"/>
        <end position="261"/>
    </location>
</feature>
<evidence type="ECO:0000256" key="4">
    <source>
        <dbReference type="ARBA" id="ARBA00022723"/>
    </source>
</evidence>
<dbReference type="PANTHER" id="PTHR12170">
    <property type="entry name" value="MACROPHAGE ERYTHROBLAST ATTACHER-RELATED"/>
    <property type="match status" value="1"/>
</dbReference>
<keyword evidence="3" id="KW-0963">Cytoplasm</keyword>
<evidence type="ECO:0000313" key="15">
    <source>
        <dbReference type="Proteomes" id="UP001324427"/>
    </source>
</evidence>
<evidence type="ECO:0000256" key="6">
    <source>
        <dbReference type="ARBA" id="ARBA00022833"/>
    </source>
</evidence>
<dbReference type="Gene3D" id="3.30.40.10">
    <property type="entry name" value="Zinc/RING finger domain, C3HC4 (zinc finger)"/>
    <property type="match status" value="1"/>
</dbReference>
<feature type="region of interest" description="Disordered" evidence="11">
    <location>
        <begin position="170"/>
        <end position="196"/>
    </location>
</feature>
<dbReference type="EMBL" id="JAVFHQ010000084">
    <property type="protein sequence ID" value="KAK4539726.1"/>
    <property type="molecule type" value="Genomic_DNA"/>
</dbReference>
<comment type="function">
    <text evidence="1">Involved in the proteasome-dependent degradation of fructose-1,6-bisphosphatase.</text>
</comment>
<sequence>MDAIQQAHEQLCQKGNLSKALADVQQLLDHLQSTRDAVAENPDITALHMAKLKHPLKQAFDTIEDDLKEVNKGLNQYQKALKDKFKNSALPTAGVGESGVLARETGLVNRAIGMHLLREGKFDVASTFVREVNEAKQQQATASTASEEMDGVVVDGAAASQQWLQDFAGEHTTTGEGDGGDGNEDDESPMDSTGLGRGQLQKRFADMYHTLDALRNQHDLTPAIEWARQHSAELESRGSNLEFELSRLKFVELYTTTTSDKPNPSDQDDPDQNDEQPAFSGPLRALAYARAVFPALPPRHTRETSALLASLAFCPALATSPYTHLFHNQDAWEAASAAYTREFCSLLGLAERSPLYTAVTAGGIALPTLQKVERILTASRGQWSSVNELPVETPLPPGYMFHSIFVCPVSKEQATDDNPPMMLPCGHVLARESLEMHSKGKSRVKCPYCPQECQARDARRVYI</sequence>
<comment type="similarity">
    <text evidence="7">Belongs to the RMD5/GID2 family.</text>
</comment>
<feature type="region of interest" description="Disordered" evidence="11">
    <location>
        <begin position="257"/>
        <end position="279"/>
    </location>
</feature>
<dbReference type="PROSITE" id="PS50897">
    <property type="entry name" value="CTLH"/>
    <property type="match status" value="1"/>
</dbReference>
<feature type="compositionally biased region" description="Acidic residues" evidence="11">
    <location>
        <begin position="178"/>
        <end position="189"/>
    </location>
</feature>
<organism evidence="14 15">
    <name type="scientific">Oleoguttula mirabilis</name>
    <dbReference type="NCBI Taxonomy" id="1507867"/>
    <lineage>
        <taxon>Eukaryota</taxon>
        <taxon>Fungi</taxon>
        <taxon>Dikarya</taxon>
        <taxon>Ascomycota</taxon>
        <taxon>Pezizomycotina</taxon>
        <taxon>Dothideomycetes</taxon>
        <taxon>Dothideomycetidae</taxon>
        <taxon>Mycosphaerellales</taxon>
        <taxon>Teratosphaeriaceae</taxon>
        <taxon>Oleoguttula</taxon>
    </lineage>
</organism>
<dbReference type="GO" id="GO:0005737">
    <property type="term" value="C:cytoplasm"/>
    <property type="evidence" value="ECO:0007669"/>
    <property type="project" value="UniProtKB-SubCell"/>
</dbReference>
<evidence type="ECO:0000256" key="3">
    <source>
        <dbReference type="ARBA" id="ARBA00022490"/>
    </source>
</evidence>
<gene>
    <name evidence="14" type="ORF">LTR36_010379</name>
</gene>
<dbReference type="GO" id="GO:0061630">
    <property type="term" value="F:ubiquitin protein ligase activity"/>
    <property type="evidence" value="ECO:0007669"/>
    <property type="project" value="InterPro"/>
</dbReference>
<comment type="subcellular location">
    <subcellularLocation>
        <location evidence="2">Cytoplasm</location>
    </subcellularLocation>
</comment>
<evidence type="ECO:0000256" key="7">
    <source>
        <dbReference type="ARBA" id="ARBA00061136"/>
    </source>
</evidence>
<dbReference type="InterPro" id="IPR037683">
    <property type="entry name" value="Rmd5_dRing"/>
</dbReference>
<dbReference type="InterPro" id="IPR027370">
    <property type="entry name" value="Znf-RING_euk"/>
</dbReference>
<dbReference type="GO" id="GO:0034657">
    <property type="term" value="C:GID complex"/>
    <property type="evidence" value="ECO:0007669"/>
    <property type="project" value="TreeGrafter"/>
</dbReference>
<dbReference type="PROSITE" id="PS51867">
    <property type="entry name" value="ZF_RING_GID"/>
    <property type="match status" value="1"/>
</dbReference>
<dbReference type="GO" id="GO:0005634">
    <property type="term" value="C:nucleus"/>
    <property type="evidence" value="ECO:0007669"/>
    <property type="project" value="TreeGrafter"/>
</dbReference>
<keyword evidence="4" id="KW-0479">Metal-binding</keyword>
<evidence type="ECO:0000259" key="13">
    <source>
        <dbReference type="PROSITE" id="PS51867"/>
    </source>
</evidence>
<dbReference type="PROSITE" id="PS50896">
    <property type="entry name" value="LISH"/>
    <property type="match status" value="1"/>
</dbReference>
<dbReference type="FunFam" id="3.30.40.10:FF:000143">
    <property type="entry name" value="Regulator of gluconeogenesis Rmd5"/>
    <property type="match status" value="1"/>
</dbReference>
<evidence type="ECO:0000256" key="9">
    <source>
        <dbReference type="ARBA" id="ARBA00080744"/>
    </source>
</evidence>
<dbReference type="InterPro" id="IPR024964">
    <property type="entry name" value="CTLH/CRA"/>
</dbReference>
<dbReference type="Proteomes" id="UP001324427">
    <property type="component" value="Unassembled WGS sequence"/>
</dbReference>
<dbReference type="Pfam" id="PF10607">
    <property type="entry name" value="CTLH"/>
    <property type="match status" value="1"/>
</dbReference>
<dbReference type="PANTHER" id="PTHR12170:SF3">
    <property type="entry name" value="GH10162P"/>
    <property type="match status" value="1"/>
</dbReference>
<evidence type="ECO:0000256" key="11">
    <source>
        <dbReference type="SAM" id="MobiDB-lite"/>
    </source>
</evidence>
<evidence type="ECO:0000256" key="10">
    <source>
        <dbReference type="PROSITE-ProRule" id="PRU01215"/>
    </source>
</evidence>
<reference evidence="14 15" key="1">
    <citation type="submission" date="2021-11" db="EMBL/GenBank/DDBJ databases">
        <title>Black yeast isolated from Biological Soil Crust.</title>
        <authorList>
            <person name="Kurbessoian T."/>
        </authorList>
    </citation>
    <scope>NUCLEOTIDE SEQUENCE [LARGE SCALE GENOMIC DNA]</scope>
    <source>
        <strain evidence="14 15">CCFEE 5522</strain>
    </source>
</reference>